<evidence type="ECO:0000256" key="2">
    <source>
        <dbReference type="ARBA" id="ARBA00007639"/>
    </source>
</evidence>
<organism evidence="4 5">
    <name type="scientific">Siculibacillus lacustris</name>
    <dbReference type="NCBI Taxonomy" id="1549641"/>
    <lineage>
        <taxon>Bacteria</taxon>
        <taxon>Pseudomonadati</taxon>
        <taxon>Pseudomonadota</taxon>
        <taxon>Alphaproteobacteria</taxon>
        <taxon>Hyphomicrobiales</taxon>
        <taxon>Ancalomicrobiaceae</taxon>
        <taxon>Siculibacillus</taxon>
    </lineage>
</organism>
<gene>
    <name evidence="4" type="ORF">EYW49_15380</name>
</gene>
<reference evidence="4 5" key="1">
    <citation type="submission" date="2019-02" db="EMBL/GenBank/DDBJ databases">
        <title>Siculibacillus lacustris gen. nov., sp. nov., a new rosette-forming bacterium isolated from a freshwater crater lake (Lake St. Ana, Romania).</title>
        <authorList>
            <person name="Felfoldi T."/>
            <person name="Marton Z."/>
            <person name="Szabo A."/>
            <person name="Mentes A."/>
            <person name="Boka K."/>
            <person name="Marialigeti K."/>
            <person name="Mathe I."/>
            <person name="Koncz M."/>
            <person name="Schumann P."/>
            <person name="Toth E."/>
        </authorList>
    </citation>
    <scope>NUCLEOTIDE SEQUENCE [LARGE SCALE GENOMIC DNA]</scope>
    <source>
        <strain evidence="4 5">SA-279</strain>
    </source>
</reference>
<dbReference type="InterPro" id="IPR050555">
    <property type="entry name" value="Bact_Solute-Bind_Prot2"/>
</dbReference>
<dbReference type="InterPro" id="IPR025997">
    <property type="entry name" value="SBP_2_dom"/>
</dbReference>
<accession>A0A4Q9VM59</accession>
<sequence length="325" mass="33929">MQARPTGEGTMAARDVRWSATAAIGFALALFAGAASAETRFAVVAPVAGNAFYDAVGEGCRARAVARGGITCVLFGPGGEEKRNQGEIVAALVADKIDGLAVSPALISEVGPALTAARAAGIPVVAFDADLPGELRRSFIGTNARDFGRALGASLRRWKPAGGRFAVLTGAATTPSLADRVEGVRDALGSGWTEIAGSPVATTGEAREAAGLVDRLLLDHPDLDAVISVGAWPFLAEDAWREIARRHKERFDRARTVVVVADALPVERRLVRDGLGHVLVGQRPGDMGARIVDTLDALAHGRPAPEIVYVGFDVVTRADLIRTTD</sequence>
<keyword evidence="5" id="KW-1185">Reference proteome</keyword>
<dbReference type="Proteomes" id="UP000292781">
    <property type="component" value="Unassembled WGS sequence"/>
</dbReference>
<dbReference type="PANTHER" id="PTHR30036">
    <property type="entry name" value="D-XYLOSE-BINDING PERIPLASMIC PROTEIN"/>
    <property type="match status" value="1"/>
</dbReference>
<dbReference type="OrthoDB" id="3189720at2"/>
<comment type="similarity">
    <text evidence="2">Belongs to the bacterial solute-binding protein 2 family.</text>
</comment>
<dbReference type="InterPro" id="IPR028082">
    <property type="entry name" value="Peripla_BP_I"/>
</dbReference>
<dbReference type="Pfam" id="PF13407">
    <property type="entry name" value="Peripla_BP_4"/>
    <property type="match status" value="1"/>
</dbReference>
<dbReference type="PANTHER" id="PTHR30036:SF7">
    <property type="entry name" value="ABC TRANSPORTER PERIPLASMIC-BINDING PROTEIN YPHF"/>
    <property type="match status" value="1"/>
</dbReference>
<dbReference type="GO" id="GO:0030288">
    <property type="term" value="C:outer membrane-bounded periplasmic space"/>
    <property type="evidence" value="ECO:0007669"/>
    <property type="project" value="TreeGrafter"/>
</dbReference>
<comment type="caution">
    <text evidence="4">The sequence shown here is derived from an EMBL/GenBank/DDBJ whole genome shotgun (WGS) entry which is preliminary data.</text>
</comment>
<comment type="subcellular location">
    <subcellularLocation>
        <location evidence="1">Periplasm</location>
    </subcellularLocation>
</comment>
<protein>
    <submittedName>
        <fullName evidence="4">Sugar ABC transporter substrate-binding protein</fullName>
    </submittedName>
</protein>
<dbReference type="SUPFAM" id="SSF53822">
    <property type="entry name" value="Periplasmic binding protein-like I"/>
    <property type="match status" value="1"/>
</dbReference>
<evidence type="ECO:0000256" key="1">
    <source>
        <dbReference type="ARBA" id="ARBA00004418"/>
    </source>
</evidence>
<evidence type="ECO:0000313" key="4">
    <source>
        <dbReference type="EMBL" id="TBW35775.1"/>
    </source>
</evidence>
<evidence type="ECO:0000313" key="5">
    <source>
        <dbReference type="Proteomes" id="UP000292781"/>
    </source>
</evidence>
<name>A0A4Q9VM59_9HYPH</name>
<dbReference type="Gene3D" id="3.40.50.2300">
    <property type="match status" value="2"/>
</dbReference>
<dbReference type="EMBL" id="SJFN01000024">
    <property type="protein sequence ID" value="TBW35775.1"/>
    <property type="molecule type" value="Genomic_DNA"/>
</dbReference>
<dbReference type="GO" id="GO:0030246">
    <property type="term" value="F:carbohydrate binding"/>
    <property type="evidence" value="ECO:0007669"/>
    <property type="project" value="TreeGrafter"/>
</dbReference>
<dbReference type="AlphaFoldDB" id="A0A4Q9VM59"/>
<proteinExistence type="inferred from homology"/>
<feature type="domain" description="Periplasmic binding protein" evidence="3">
    <location>
        <begin position="41"/>
        <end position="302"/>
    </location>
</feature>
<evidence type="ECO:0000259" key="3">
    <source>
        <dbReference type="Pfam" id="PF13407"/>
    </source>
</evidence>